<evidence type="ECO:0000256" key="4">
    <source>
        <dbReference type="ARBA" id="ARBA00022825"/>
    </source>
</evidence>
<dbReference type="InterPro" id="IPR000209">
    <property type="entry name" value="Peptidase_S8/S53_dom"/>
</dbReference>
<dbReference type="PANTHER" id="PTHR43806:SF11">
    <property type="entry name" value="CEREVISIN-RELATED"/>
    <property type="match status" value="1"/>
</dbReference>
<comment type="caution">
    <text evidence="9">The sequence shown here is derived from an EMBL/GenBank/DDBJ whole genome shotgun (WGS) entry which is preliminary data.</text>
</comment>
<evidence type="ECO:0000259" key="7">
    <source>
        <dbReference type="Pfam" id="PF13860"/>
    </source>
</evidence>
<dbReference type="InterPro" id="IPR026444">
    <property type="entry name" value="Secre_tail"/>
</dbReference>
<dbReference type="PROSITE" id="PS00138">
    <property type="entry name" value="SUBTILASE_SER"/>
    <property type="match status" value="1"/>
</dbReference>
<dbReference type="InterPro" id="IPR015500">
    <property type="entry name" value="Peptidase_S8_subtilisin-rel"/>
</dbReference>
<protein>
    <submittedName>
        <fullName evidence="9">T9SS type A sorting domain-containing protein</fullName>
    </submittedName>
</protein>
<dbReference type="InterPro" id="IPR025965">
    <property type="entry name" value="FlgD/Vpr_Ig-like"/>
</dbReference>
<dbReference type="Pfam" id="PF22148">
    <property type="entry name" value="Fervidolysin_NPro-like"/>
    <property type="match status" value="1"/>
</dbReference>
<dbReference type="NCBIfam" id="TIGR04183">
    <property type="entry name" value="Por_Secre_tail"/>
    <property type="match status" value="1"/>
</dbReference>
<keyword evidence="2 5" id="KW-0645">Protease</keyword>
<sequence>MRADSRLPPLMDWRFSSPAVPSIGLRIPNGGFVIPAVPSLARRPHRSRSLALVLPLLLLTVSLFPSAARAHTNVIPPETEFQWRAPGYVPDELLVQFKEGVGTDRAMSTIREKGATARRMLTPDGLVEVKLPPGMLVPDAIEGWNAHSDVEYAVPNVYAQGFFVPNDTVIAKPDLAWNLRSVGAYDAWDVVTGDPRIVLAMIDTGVAFEDHPIPSYELPFVKPGVTMYRRSPELPGPFLQGYDFINSDDHPNDDNGHGTMTATIAAGQANNIAGSAGIAFGVTILPIKVLDSLSRGTLSTIVAGIRYATDHGANIANLSLGFFPLGRSPQDRPLPPNVLAHLFHPLKDAIDYAQSHGVVVVASAGNFGLPEIGLPAAYPGVISVAATGVDDRIASYSSFGKGLSFVAPGGDFTDLNGDRVQDAVFNLSIKPFRSEGSLANPDSFGVFPFFGTSASAPHVSGAVALLMSLGMRNQSLIEQTLRETALNQFGTGFHDSTYGAGLIQIDKAVRLAASKFRPKLALALGAAQGSGARLTSRNPSRGGAALALRISRPGDVRVQLFDVRGRLVRTVDEGRYPAGERLVRWNGEDDQGRQVGSGIYYFRVETPDGIEKRRIAVLR</sequence>
<dbReference type="Pfam" id="PF00082">
    <property type="entry name" value="Peptidase_S8"/>
    <property type="match status" value="1"/>
</dbReference>
<dbReference type="InterPro" id="IPR050131">
    <property type="entry name" value="Peptidase_S8_subtilisin-like"/>
</dbReference>
<feature type="active site" description="Charge relay system" evidence="5">
    <location>
        <position position="453"/>
    </location>
</feature>
<dbReference type="GO" id="GO:0006508">
    <property type="term" value="P:proteolysis"/>
    <property type="evidence" value="ECO:0007669"/>
    <property type="project" value="UniProtKB-KW"/>
</dbReference>
<dbReference type="EMBL" id="VBOU01000008">
    <property type="protein sequence ID" value="TMQ56020.1"/>
    <property type="molecule type" value="Genomic_DNA"/>
</dbReference>
<dbReference type="PROSITE" id="PS51892">
    <property type="entry name" value="SUBTILASE"/>
    <property type="match status" value="1"/>
</dbReference>
<dbReference type="InterPro" id="IPR036852">
    <property type="entry name" value="Peptidase_S8/S53_dom_sf"/>
</dbReference>
<evidence type="ECO:0000256" key="5">
    <source>
        <dbReference type="PROSITE-ProRule" id="PRU01240"/>
    </source>
</evidence>
<dbReference type="InterPro" id="IPR023828">
    <property type="entry name" value="Peptidase_S8_Ser-AS"/>
</dbReference>
<keyword evidence="4 5" id="KW-0720">Serine protease</keyword>
<organism evidence="9 10">
    <name type="scientific">Eiseniibacteriota bacterium</name>
    <dbReference type="NCBI Taxonomy" id="2212470"/>
    <lineage>
        <taxon>Bacteria</taxon>
        <taxon>Candidatus Eiseniibacteriota</taxon>
    </lineage>
</organism>
<dbReference type="Gene3D" id="3.40.50.200">
    <property type="entry name" value="Peptidase S8/S53 domain"/>
    <property type="match status" value="1"/>
</dbReference>
<dbReference type="Gene3D" id="2.60.40.4070">
    <property type="match status" value="1"/>
</dbReference>
<evidence type="ECO:0000259" key="8">
    <source>
        <dbReference type="Pfam" id="PF22148"/>
    </source>
</evidence>
<dbReference type="Proteomes" id="UP000319829">
    <property type="component" value="Unassembled WGS sequence"/>
</dbReference>
<accession>A0A538SX91</accession>
<feature type="domain" description="Peptidase S8/S53" evidence="6">
    <location>
        <begin position="197"/>
        <end position="501"/>
    </location>
</feature>
<evidence type="ECO:0000256" key="2">
    <source>
        <dbReference type="ARBA" id="ARBA00022670"/>
    </source>
</evidence>
<dbReference type="Pfam" id="PF13860">
    <property type="entry name" value="FlgD_ig"/>
    <property type="match status" value="1"/>
</dbReference>
<dbReference type="GO" id="GO:0004252">
    <property type="term" value="F:serine-type endopeptidase activity"/>
    <property type="evidence" value="ECO:0007669"/>
    <property type="project" value="UniProtKB-UniRule"/>
</dbReference>
<feature type="domain" description="FlgD/Vpr Ig-like" evidence="7">
    <location>
        <begin position="541"/>
        <end position="606"/>
    </location>
</feature>
<comment type="similarity">
    <text evidence="1 5">Belongs to the peptidase S8 family.</text>
</comment>
<dbReference type="PRINTS" id="PR00723">
    <property type="entry name" value="SUBTILISIN"/>
</dbReference>
<keyword evidence="3 5" id="KW-0378">Hydrolase</keyword>
<evidence type="ECO:0000259" key="6">
    <source>
        <dbReference type="Pfam" id="PF00082"/>
    </source>
</evidence>
<feature type="domain" description="Fervidolysin-like N-terminal prodomain" evidence="8">
    <location>
        <begin position="87"/>
        <end position="156"/>
    </location>
</feature>
<feature type="active site" description="Charge relay system" evidence="5">
    <location>
        <position position="203"/>
    </location>
</feature>
<name>A0A538SX91_UNCEI</name>
<evidence type="ECO:0000256" key="1">
    <source>
        <dbReference type="ARBA" id="ARBA00011073"/>
    </source>
</evidence>
<evidence type="ECO:0000313" key="9">
    <source>
        <dbReference type="EMBL" id="TMQ56020.1"/>
    </source>
</evidence>
<gene>
    <name evidence="9" type="ORF">E6K74_01295</name>
</gene>
<feature type="active site" description="Charge relay system" evidence="5">
    <location>
        <position position="257"/>
    </location>
</feature>
<proteinExistence type="inferred from homology"/>
<dbReference type="InterPro" id="IPR054399">
    <property type="entry name" value="Fervidolysin-like_N_prodom"/>
</dbReference>
<evidence type="ECO:0000313" key="10">
    <source>
        <dbReference type="Proteomes" id="UP000319829"/>
    </source>
</evidence>
<reference evidence="9 10" key="1">
    <citation type="journal article" date="2019" name="Nat. Microbiol.">
        <title>Mediterranean grassland soil C-N compound turnover is dependent on rainfall and depth, and is mediated by genomically divergent microorganisms.</title>
        <authorList>
            <person name="Diamond S."/>
            <person name="Andeer P.F."/>
            <person name="Li Z."/>
            <person name="Crits-Christoph A."/>
            <person name="Burstein D."/>
            <person name="Anantharaman K."/>
            <person name="Lane K.R."/>
            <person name="Thomas B.C."/>
            <person name="Pan C."/>
            <person name="Northen T.R."/>
            <person name="Banfield J.F."/>
        </authorList>
    </citation>
    <scope>NUCLEOTIDE SEQUENCE [LARGE SCALE GENOMIC DNA]</scope>
    <source>
        <strain evidence="9">WS_4</strain>
    </source>
</reference>
<evidence type="ECO:0000256" key="3">
    <source>
        <dbReference type="ARBA" id="ARBA00022801"/>
    </source>
</evidence>
<dbReference type="PANTHER" id="PTHR43806">
    <property type="entry name" value="PEPTIDASE S8"/>
    <property type="match status" value="1"/>
</dbReference>
<dbReference type="SUPFAM" id="SSF52743">
    <property type="entry name" value="Subtilisin-like"/>
    <property type="match status" value="1"/>
</dbReference>
<dbReference type="AlphaFoldDB" id="A0A538SX91"/>